<dbReference type="EMBL" id="SSMQ01000025">
    <property type="protein sequence ID" value="TKD04376.1"/>
    <property type="molecule type" value="Genomic_DNA"/>
</dbReference>
<keyword evidence="1" id="KW-1277">Toxin-antitoxin system</keyword>
<dbReference type="InterPro" id="IPR007712">
    <property type="entry name" value="RelE/ParE_toxin"/>
</dbReference>
<dbReference type="InterPro" id="IPR035093">
    <property type="entry name" value="RelE/ParE_toxin_dom_sf"/>
</dbReference>
<gene>
    <name evidence="2" type="ORF">E8A74_23745</name>
</gene>
<reference evidence="2 3" key="1">
    <citation type="submission" date="2019-04" db="EMBL/GenBank/DDBJ databases">
        <authorList>
            <person name="Li Y."/>
            <person name="Wang J."/>
        </authorList>
    </citation>
    <scope>NUCLEOTIDE SEQUENCE [LARGE SCALE GENOMIC DNA]</scope>
    <source>
        <strain evidence="2 3">DSM 14668</strain>
    </source>
</reference>
<dbReference type="AlphaFoldDB" id="A0A4U1JAA5"/>
<dbReference type="Proteomes" id="UP000309215">
    <property type="component" value="Unassembled WGS sequence"/>
</dbReference>
<sequence length="103" mass="11657">MRVELHPEARNDLRAAALWYDEMNPGLGVEFVGVISRVLERIGAAPASFPVWPGTEGGPSIIRRALVDRFPYAVGFEVHPEHVLVLAIPHTRRRPLEWLRHAF</sequence>
<evidence type="ECO:0000313" key="2">
    <source>
        <dbReference type="EMBL" id="TKD04376.1"/>
    </source>
</evidence>
<comment type="caution">
    <text evidence="2">The sequence shown here is derived from an EMBL/GenBank/DDBJ whole genome shotgun (WGS) entry which is preliminary data.</text>
</comment>
<dbReference type="Gene3D" id="3.30.2310.20">
    <property type="entry name" value="RelE-like"/>
    <property type="match status" value="1"/>
</dbReference>
<evidence type="ECO:0000313" key="3">
    <source>
        <dbReference type="Proteomes" id="UP000309215"/>
    </source>
</evidence>
<proteinExistence type="predicted"/>
<name>A0A4U1JAA5_9BACT</name>
<evidence type="ECO:0000256" key="1">
    <source>
        <dbReference type="ARBA" id="ARBA00022649"/>
    </source>
</evidence>
<keyword evidence="3" id="KW-1185">Reference proteome</keyword>
<dbReference type="Pfam" id="PF05016">
    <property type="entry name" value="ParE_toxin"/>
    <property type="match status" value="1"/>
</dbReference>
<accession>A0A4U1JAA5</accession>
<organism evidence="2 3">
    <name type="scientific">Polyangium fumosum</name>
    <dbReference type="NCBI Taxonomy" id="889272"/>
    <lineage>
        <taxon>Bacteria</taxon>
        <taxon>Pseudomonadati</taxon>
        <taxon>Myxococcota</taxon>
        <taxon>Polyangia</taxon>
        <taxon>Polyangiales</taxon>
        <taxon>Polyangiaceae</taxon>
        <taxon>Polyangium</taxon>
    </lineage>
</organism>
<protein>
    <submittedName>
        <fullName evidence="2">Type II toxin-antitoxin system RelE/ParE family toxin</fullName>
    </submittedName>
</protein>
<dbReference type="OrthoDB" id="278204at2"/>
<dbReference type="RefSeq" id="WP_136931345.1">
    <property type="nucleotide sequence ID" value="NZ_SSMQ01000025.1"/>
</dbReference>